<evidence type="ECO:0000313" key="2">
    <source>
        <dbReference type="Proteomes" id="UP000092993"/>
    </source>
</evidence>
<dbReference type="Proteomes" id="UP000092993">
    <property type="component" value="Unassembled WGS sequence"/>
</dbReference>
<name>A0A1C7LTW0_GRIFR</name>
<keyword evidence="2" id="KW-1185">Reference proteome</keyword>
<evidence type="ECO:0000313" key="1">
    <source>
        <dbReference type="EMBL" id="OBZ67497.1"/>
    </source>
</evidence>
<dbReference type="EMBL" id="LUGG01000024">
    <property type="protein sequence ID" value="OBZ67497.1"/>
    <property type="molecule type" value="Genomic_DNA"/>
</dbReference>
<proteinExistence type="predicted"/>
<dbReference type="AlphaFoldDB" id="A0A1C7LTW0"/>
<protein>
    <submittedName>
        <fullName evidence="1">Uncharacterized protein</fullName>
    </submittedName>
</protein>
<organism evidence="1 2">
    <name type="scientific">Grifola frondosa</name>
    <name type="common">Maitake</name>
    <name type="synonym">Polyporus frondosus</name>
    <dbReference type="NCBI Taxonomy" id="5627"/>
    <lineage>
        <taxon>Eukaryota</taxon>
        <taxon>Fungi</taxon>
        <taxon>Dikarya</taxon>
        <taxon>Basidiomycota</taxon>
        <taxon>Agaricomycotina</taxon>
        <taxon>Agaricomycetes</taxon>
        <taxon>Polyporales</taxon>
        <taxon>Grifolaceae</taxon>
        <taxon>Grifola</taxon>
    </lineage>
</organism>
<accession>A0A1C7LTW0</accession>
<reference evidence="1 2" key="1">
    <citation type="submission" date="2016-03" db="EMBL/GenBank/DDBJ databases">
        <title>Whole genome sequencing of Grifola frondosa 9006-11.</title>
        <authorList>
            <person name="Min B."/>
            <person name="Park H."/>
            <person name="Kim J.-G."/>
            <person name="Cho H."/>
            <person name="Oh Y.-L."/>
            <person name="Kong W.-S."/>
            <person name="Choi I.-G."/>
        </authorList>
    </citation>
    <scope>NUCLEOTIDE SEQUENCE [LARGE SCALE GENOMIC DNA]</scope>
    <source>
        <strain evidence="1 2">9006-11</strain>
    </source>
</reference>
<comment type="caution">
    <text evidence="1">The sequence shown here is derived from an EMBL/GenBank/DDBJ whole genome shotgun (WGS) entry which is preliminary data.</text>
</comment>
<sequence length="84" mass="9646">MAAHSRPPSTRHIVNVRLQRRRLHAKAHSPATYAALIYSKCWRVKLRPSGLPRAWSRPTSRCPYLDVHTRFLSLTDIMCAAPEL</sequence>
<gene>
    <name evidence="1" type="ORF">A0H81_12726</name>
</gene>